<evidence type="ECO:0000313" key="2">
    <source>
        <dbReference type="EMBL" id="KAG7294018.1"/>
    </source>
</evidence>
<accession>A0AAD4I6E2</accession>
<name>A0AAD4I6E2_9PEZI</name>
<sequence length="261" mass="29135">MSWAGLERSTSLRPKDVATSRREVHDRAFRIYKWIQIHDFDDNAGYPLLQPRARSSVDDLNAARALLTSSTARPARELAIGEEVSTYATLDPALYTPTPSRPFRASGSPLRRARLRVPLGAPARRQRRRGGGVRRGHGGPAPRGRVGRGARRPQARRGVYRGRLEAVKLTGDVNVPRGEYSFVADDLGAAGLVGVGEHAPFEGVRMVRCRGHIAENGFRNDSYIDTRLLLISTDRLAHFWPELHHISYYQRVDIDSLLTPE</sequence>
<protein>
    <submittedName>
        <fullName evidence="2">Uncharacterized protein</fullName>
    </submittedName>
</protein>
<feature type="compositionally biased region" description="Basic residues" evidence="1">
    <location>
        <begin position="124"/>
        <end position="137"/>
    </location>
</feature>
<gene>
    <name evidence="2" type="ORF">NEMBOFW57_004079</name>
</gene>
<dbReference type="EMBL" id="JAHCVI010000001">
    <property type="protein sequence ID" value="KAG7294018.1"/>
    <property type="molecule type" value="Genomic_DNA"/>
</dbReference>
<feature type="region of interest" description="Disordered" evidence="1">
    <location>
        <begin position="118"/>
        <end position="157"/>
    </location>
</feature>
<proteinExistence type="predicted"/>
<keyword evidence="3" id="KW-1185">Reference proteome</keyword>
<comment type="caution">
    <text evidence="2">The sequence shown here is derived from an EMBL/GenBank/DDBJ whole genome shotgun (WGS) entry which is preliminary data.</text>
</comment>
<organism evidence="2 3">
    <name type="scientific">Staphylotrichum longicolle</name>
    <dbReference type="NCBI Taxonomy" id="669026"/>
    <lineage>
        <taxon>Eukaryota</taxon>
        <taxon>Fungi</taxon>
        <taxon>Dikarya</taxon>
        <taxon>Ascomycota</taxon>
        <taxon>Pezizomycotina</taxon>
        <taxon>Sordariomycetes</taxon>
        <taxon>Sordariomycetidae</taxon>
        <taxon>Sordariales</taxon>
        <taxon>Chaetomiaceae</taxon>
        <taxon>Staphylotrichum</taxon>
    </lineage>
</organism>
<dbReference type="Proteomes" id="UP001197093">
    <property type="component" value="Unassembled WGS sequence"/>
</dbReference>
<feature type="compositionally biased region" description="Basic residues" evidence="1">
    <location>
        <begin position="145"/>
        <end position="157"/>
    </location>
</feature>
<reference evidence="2" key="1">
    <citation type="submission" date="2023-02" db="EMBL/GenBank/DDBJ databases">
        <authorList>
            <person name="Palmer J.M."/>
        </authorList>
    </citation>
    <scope>NUCLEOTIDE SEQUENCE</scope>
    <source>
        <strain evidence="2">FW57</strain>
    </source>
</reference>
<dbReference type="AlphaFoldDB" id="A0AAD4I6E2"/>
<evidence type="ECO:0000256" key="1">
    <source>
        <dbReference type="SAM" id="MobiDB-lite"/>
    </source>
</evidence>
<dbReference type="Pfam" id="PF12014">
    <property type="entry name" value="Cyclin_D1_bind"/>
    <property type="match status" value="1"/>
</dbReference>
<evidence type="ECO:0000313" key="3">
    <source>
        <dbReference type="Proteomes" id="UP001197093"/>
    </source>
</evidence>